<keyword evidence="1" id="KW-0732">Signal</keyword>
<feature type="signal peptide" evidence="1">
    <location>
        <begin position="1"/>
        <end position="22"/>
    </location>
</feature>
<reference evidence="2" key="1">
    <citation type="submission" date="2021-01" db="EMBL/GenBank/DDBJ databases">
        <authorList>
            <person name="Corre E."/>
            <person name="Pelletier E."/>
            <person name="Niang G."/>
            <person name="Scheremetjew M."/>
            <person name="Finn R."/>
            <person name="Kale V."/>
            <person name="Holt S."/>
            <person name="Cochrane G."/>
            <person name="Meng A."/>
            <person name="Brown T."/>
            <person name="Cohen L."/>
        </authorList>
    </citation>
    <scope>NUCLEOTIDE SEQUENCE</scope>
    <source>
        <strain evidence="2">MM31A-1</strain>
    </source>
</reference>
<proteinExistence type="predicted"/>
<sequence length="431" mass="48096">MMKKNTVIRTACLHCYLCLSAALSVSPGSKSTVNVSVTKRIPDVSPADVRKVWLDYIWKQGGGLPLLVIMKDKSEAKGSPRTLVPLFAEETLLDSSSNDDEEGMDTTLIQKYKLTDLGPVWKSEIEPDSHLGKVSFAPFSNSNDESKVSSVDADARSGTDVTWDVTFNTLNRQDLWQSVTENSISDACENLASYLLKPILLTSKLRMQVPDDSDSTTKSVLDKWFDFCWKDGGGLPNPIPPIPLSKDGYDRILIPPFLREKIFQINHDVSDEKKSEIIYTVANPSSLTYPVHTHLGRLTFQAVEGAGAVDELDLIWEVNIRPYRGSEAFVKTLTETILSIYMTCFKTHMERPGEMVDVYAPRGKMKGKGPLFQVNVDSWLGGVLETHLNDDRPVAEQTADLLQPLKWGIQYDGLSSEWTTKDISDEIILDE</sequence>
<organism evidence="2">
    <name type="scientific">Chaetoceros debilis</name>
    <dbReference type="NCBI Taxonomy" id="122233"/>
    <lineage>
        <taxon>Eukaryota</taxon>
        <taxon>Sar</taxon>
        <taxon>Stramenopiles</taxon>
        <taxon>Ochrophyta</taxon>
        <taxon>Bacillariophyta</taxon>
        <taxon>Coscinodiscophyceae</taxon>
        <taxon>Chaetocerotophycidae</taxon>
        <taxon>Chaetocerotales</taxon>
        <taxon>Chaetocerotaceae</taxon>
        <taxon>Chaetoceros</taxon>
    </lineage>
</organism>
<accession>A0A7S3QAH1</accession>
<feature type="chain" id="PRO_5030633493" evidence="1">
    <location>
        <begin position="23"/>
        <end position="431"/>
    </location>
</feature>
<protein>
    <submittedName>
        <fullName evidence="2">Uncharacterized protein</fullName>
    </submittedName>
</protein>
<evidence type="ECO:0000313" key="2">
    <source>
        <dbReference type="EMBL" id="CAE0471357.1"/>
    </source>
</evidence>
<dbReference type="EMBL" id="HBIO01021070">
    <property type="protein sequence ID" value="CAE0471357.1"/>
    <property type="molecule type" value="Transcribed_RNA"/>
</dbReference>
<gene>
    <name evidence="2" type="ORF">CDEB00056_LOCUS16210</name>
</gene>
<evidence type="ECO:0000256" key="1">
    <source>
        <dbReference type="SAM" id="SignalP"/>
    </source>
</evidence>
<name>A0A7S3QAH1_9STRA</name>
<dbReference type="AlphaFoldDB" id="A0A7S3QAH1"/>